<reference evidence="1 2" key="1">
    <citation type="journal article" date="2021" name="Elife">
        <title>Chloroplast acquisition without the gene transfer in kleptoplastic sea slugs, Plakobranchus ocellatus.</title>
        <authorList>
            <person name="Maeda T."/>
            <person name="Takahashi S."/>
            <person name="Yoshida T."/>
            <person name="Shimamura S."/>
            <person name="Takaki Y."/>
            <person name="Nagai Y."/>
            <person name="Toyoda A."/>
            <person name="Suzuki Y."/>
            <person name="Arimoto A."/>
            <person name="Ishii H."/>
            <person name="Satoh N."/>
            <person name="Nishiyama T."/>
            <person name="Hasebe M."/>
            <person name="Maruyama T."/>
            <person name="Minagawa J."/>
            <person name="Obokata J."/>
            <person name="Shigenobu S."/>
        </authorList>
    </citation>
    <scope>NUCLEOTIDE SEQUENCE [LARGE SCALE GENOMIC DNA]</scope>
</reference>
<comment type="caution">
    <text evidence="1">The sequence shown here is derived from an EMBL/GenBank/DDBJ whole genome shotgun (WGS) entry which is preliminary data.</text>
</comment>
<dbReference type="AlphaFoldDB" id="A0AAV4E068"/>
<evidence type="ECO:0000313" key="2">
    <source>
        <dbReference type="Proteomes" id="UP000735302"/>
    </source>
</evidence>
<keyword evidence="2" id="KW-1185">Reference proteome</keyword>
<sequence>MPLSLHTYLTLCHGFCIQPVHNKVISGFQALRQARAPVAGLELTTERSQQISVEDNILSVSKVILYYAFDPAAVQMQRRIRSEFHGALKYRVAAAPRKSVPFTLPQTVLMSKKIAYSNSASYWDLFNSITIAGSFHLACLTQFKSCPTS</sequence>
<dbReference type="Proteomes" id="UP000735302">
    <property type="component" value="Unassembled WGS sequence"/>
</dbReference>
<protein>
    <submittedName>
        <fullName evidence="1">Uncharacterized protein</fullName>
    </submittedName>
</protein>
<name>A0AAV4E068_9GAST</name>
<dbReference type="EMBL" id="BLXT01008499">
    <property type="protein sequence ID" value="GFO49725.1"/>
    <property type="molecule type" value="Genomic_DNA"/>
</dbReference>
<organism evidence="1 2">
    <name type="scientific">Plakobranchus ocellatus</name>
    <dbReference type="NCBI Taxonomy" id="259542"/>
    <lineage>
        <taxon>Eukaryota</taxon>
        <taxon>Metazoa</taxon>
        <taxon>Spiralia</taxon>
        <taxon>Lophotrochozoa</taxon>
        <taxon>Mollusca</taxon>
        <taxon>Gastropoda</taxon>
        <taxon>Heterobranchia</taxon>
        <taxon>Euthyneura</taxon>
        <taxon>Panpulmonata</taxon>
        <taxon>Sacoglossa</taxon>
        <taxon>Placobranchoidea</taxon>
        <taxon>Plakobranchidae</taxon>
        <taxon>Plakobranchus</taxon>
    </lineage>
</organism>
<accession>A0AAV4E068</accession>
<evidence type="ECO:0000313" key="1">
    <source>
        <dbReference type="EMBL" id="GFO49725.1"/>
    </source>
</evidence>
<proteinExistence type="predicted"/>
<gene>
    <name evidence="1" type="ORF">PoB_007623000</name>
</gene>